<evidence type="ECO:0000256" key="4">
    <source>
        <dbReference type="ARBA" id="ARBA00023163"/>
    </source>
</evidence>
<dbReference type="NCBIfam" id="TIGR02937">
    <property type="entry name" value="sigma70-ECF"/>
    <property type="match status" value="1"/>
</dbReference>
<evidence type="ECO:0000256" key="3">
    <source>
        <dbReference type="ARBA" id="ARBA00023082"/>
    </source>
</evidence>
<keyword evidence="3" id="KW-0731">Sigma factor</keyword>
<organism evidence="6 7">
    <name type="scientific">Edaphobacter modestus</name>
    <dbReference type="NCBI Taxonomy" id="388466"/>
    <lineage>
        <taxon>Bacteria</taxon>
        <taxon>Pseudomonadati</taxon>
        <taxon>Acidobacteriota</taxon>
        <taxon>Terriglobia</taxon>
        <taxon>Terriglobales</taxon>
        <taxon>Acidobacteriaceae</taxon>
        <taxon>Edaphobacter</taxon>
    </lineage>
</organism>
<reference evidence="6 7" key="1">
    <citation type="submission" date="2019-02" db="EMBL/GenBank/DDBJ databases">
        <title>Genomic Encyclopedia of Archaeal and Bacterial Type Strains, Phase II (KMG-II): from individual species to whole genera.</title>
        <authorList>
            <person name="Goeker M."/>
        </authorList>
    </citation>
    <scope>NUCLEOTIDE SEQUENCE [LARGE SCALE GENOMIC DNA]</scope>
    <source>
        <strain evidence="6 7">DSM 18101</strain>
    </source>
</reference>
<evidence type="ECO:0000313" key="7">
    <source>
        <dbReference type="Proteomes" id="UP000292958"/>
    </source>
</evidence>
<dbReference type="EMBL" id="SHKW01000001">
    <property type="protein sequence ID" value="RZU39151.1"/>
    <property type="molecule type" value="Genomic_DNA"/>
</dbReference>
<dbReference type="RefSeq" id="WP_130417407.1">
    <property type="nucleotide sequence ID" value="NZ_SHKW01000001.1"/>
</dbReference>
<comment type="similarity">
    <text evidence="1">Belongs to the sigma-70 factor family. ECF subfamily.</text>
</comment>
<dbReference type="Gene3D" id="1.10.10.10">
    <property type="entry name" value="Winged helix-like DNA-binding domain superfamily/Winged helix DNA-binding domain"/>
    <property type="match status" value="1"/>
</dbReference>
<dbReference type="GO" id="GO:0006352">
    <property type="term" value="P:DNA-templated transcription initiation"/>
    <property type="evidence" value="ECO:0007669"/>
    <property type="project" value="InterPro"/>
</dbReference>
<evidence type="ECO:0000256" key="2">
    <source>
        <dbReference type="ARBA" id="ARBA00023015"/>
    </source>
</evidence>
<dbReference type="InterPro" id="IPR013325">
    <property type="entry name" value="RNA_pol_sigma_r2"/>
</dbReference>
<dbReference type="InterPro" id="IPR011517">
    <property type="entry name" value="RNA_pol_sigma70_ECF-like"/>
</dbReference>
<proteinExistence type="inferred from homology"/>
<dbReference type="NCBIfam" id="TIGR02999">
    <property type="entry name" value="Sig-70_X6"/>
    <property type="match status" value="1"/>
</dbReference>
<keyword evidence="2" id="KW-0805">Transcription regulation</keyword>
<keyword evidence="4" id="KW-0804">Transcription</keyword>
<dbReference type="InterPro" id="IPR036388">
    <property type="entry name" value="WH-like_DNA-bd_sf"/>
</dbReference>
<dbReference type="AlphaFoldDB" id="A0A4Q7YQJ8"/>
<dbReference type="PANTHER" id="PTHR43133">
    <property type="entry name" value="RNA POLYMERASE ECF-TYPE SIGMA FACTO"/>
    <property type="match status" value="1"/>
</dbReference>
<dbReference type="InterPro" id="IPR053812">
    <property type="entry name" value="HTH_Sigma70_ECF-like"/>
</dbReference>
<dbReference type="SUPFAM" id="SSF88946">
    <property type="entry name" value="Sigma2 domain of RNA polymerase sigma factors"/>
    <property type="match status" value="1"/>
</dbReference>
<evidence type="ECO:0000313" key="6">
    <source>
        <dbReference type="EMBL" id="RZU39151.1"/>
    </source>
</evidence>
<dbReference type="Proteomes" id="UP000292958">
    <property type="component" value="Unassembled WGS sequence"/>
</dbReference>
<evidence type="ECO:0000256" key="1">
    <source>
        <dbReference type="ARBA" id="ARBA00010641"/>
    </source>
</evidence>
<accession>A0A4Q7YQJ8</accession>
<dbReference type="SUPFAM" id="SSF88659">
    <property type="entry name" value="Sigma3 and sigma4 domains of RNA polymerase sigma factors"/>
    <property type="match status" value="1"/>
</dbReference>
<dbReference type="PANTHER" id="PTHR43133:SF39">
    <property type="entry name" value="SIMILAR TO RNA POLYMERASE SIGMA-E FACTOR"/>
    <property type="match status" value="1"/>
</dbReference>
<dbReference type="OrthoDB" id="118280at2"/>
<name>A0A4Q7YQJ8_9BACT</name>
<feature type="domain" description="RNA polymerase sigma-70 ECF-like HTH" evidence="5">
    <location>
        <begin position="16"/>
        <end position="194"/>
    </location>
</feature>
<dbReference type="GO" id="GO:0016987">
    <property type="term" value="F:sigma factor activity"/>
    <property type="evidence" value="ECO:0007669"/>
    <property type="project" value="UniProtKB-KW"/>
</dbReference>
<protein>
    <submittedName>
        <fullName evidence="6">RNA polymerase ECF family sigma subunit</fullName>
    </submittedName>
</protein>
<sequence length="204" mass="23032">MSNGDPVNPMLEGPNAVTSLLLRWSQGDHSALEQLTPIIYDDLLRLARARLRREYGEHTLEPTALVHEAYLRLADQTKLHAENRAHFYAIAANTMRRVLIEHARKRLAQKRGGGVRVTLQTGMDIADQRAPDVVVLDDALRRLAEIDERKSRAIELKFFGGMSTEEIGLVLEISVATVGRDLRLGQAWMRREMSRSPGKSQDEK</sequence>
<gene>
    <name evidence="6" type="ORF">BDD14_0492</name>
</gene>
<dbReference type="Pfam" id="PF07638">
    <property type="entry name" value="Sigma70_ECF"/>
    <property type="match status" value="1"/>
</dbReference>
<comment type="caution">
    <text evidence="6">The sequence shown here is derived from an EMBL/GenBank/DDBJ whole genome shotgun (WGS) entry which is preliminary data.</text>
</comment>
<keyword evidence="7" id="KW-1185">Reference proteome</keyword>
<dbReference type="InterPro" id="IPR039425">
    <property type="entry name" value="RNA_pol_sigma-70-like"/>
</dbReference>
<evidence type="ECO:0000259" key="5">
    <source>
        <dbReference type="Pfam" id="PF07638"/>
    </source>
</evidence>
<dbReference type="InterPro" id="IPR013324">
    <property type="entry name" value="RNA_pol_sigma_r3/r4-like"/>
</dbReference>
<dbReference type="InterPro" id="IPR014284">
    <property type="entry name" value="RNA_pol_sigma-70_dom"/>
</dbReference>